<keyword evidence="9" id="KW-0472">Membrane</keyword>
<proteinExistence type="inferred from homology"/>
<dbReference type="SUPFAM" id="SSF56601">
    <property type="entry name" value="beta-lactamase/transpeptidase-like"/>
    <property type="match status" value="1"/>
</dbReference>
<keyword evidence="2 10" id="KW-0732">Signal</keyword>
<feature type="domain" description="Peptidase S11 D-alanyl-D-alanine carboxypeptidase A N-terminal" evidence="11">
    <location>
        <begin position="70"/>
        <end position="305"/>
    </location>
</feature>
<feature type="chain" id="PRO_5047418325" evidence="10">
    <location>
        <begin position="24"/>
        <end position="521"/>
    </location>
</feature>
<dbReference type="PANTHER" id="PTHR21581">
    <property type="entry name" value="D-ALANYL-D-ALANINE CARBOXYPEPTIDASE"/>
    <property type="match status" value="1"/>
</dbReference>
<dbReference type="EMBL" id="JBBMFC010000009">
    <property type="protein sequence ID" value="MEQ2578489.1"/>
    <property type="molecule type" value="Genomic_DNA"/>
</dbReference>
<organism evidence="12 13">
    <name type="scientific">Hominiventricola aquisgranensis</name>
    <dbReference type="NCBI Taxonomy" id="3133164"/>
    <lineage>
        <taxon>Bacteria</taxon>
        <taxon>Bacillati</taxon>
        <taxon>Bacillota</taxon>
        <taxon>Clostridia</taxon>
        <taxon>Lachnospirales</taxon>
        <taxon>Lachnospiraceae</taxon>
        <taxon>Hominiventricola</taxon>
    </lineage>
</organism>
<evidence type="ECO:0000259" key="11">
    <source>
        <dbReference type="Pfam" id="PF00768"/>
    </source>
</evidence>
<keyword evidence="13" id="KW-1185">Reference proteome</keyword>
<accession>A0ABV1I1H4</accession>
<name>A0ABV1I1H4_9FIRM</name>
<keyword evidence="3 12" id="KW-0378">Hydrolase</keyword>
<protein>
    <submittedName>
        <fullName evidence="12">D-alanyl-D-alanine carboxypeptidase family protein</fullName>
        <ecNumber evidence="12">3.4.-.-</ecNumber>
    </submittedName>
</protein>
<keyword evidence="4" id="KW-0133">Cell shape</keyword>
<evidence type="ECO:0000256" key="8">
    <source>
        <dbReference type="SAM" id="MobiDB-lite"/>
    </source>
</evidence>
<feature type="signal peptide" evidence="10">
    <location>
        <begin position="1"/>
        <end position="23"/>
    </location>
</feature>
<evidence type="ECO:0000313" key="13">
    <source>
        <dbReference type="Proteomes" id="UP001470288"/>
    </source>
</evidence>
<keyword evidence="9" id="KW-0812">Transmembrane</keyword>
<evidence type="ECO:0000256" key="7">
    <source>
        <dbReference type="RuleBase" id="RU004016"/>
    </source>
</evidence>
<gene>
    <name evidence="12" type="ORF">WMO62_06470</name>
</gene>
<dbReference type="EC" id="3.4.-.-" evidence="12"/>
<evidence type="ECO:0000256" key="9">
    <source>
        <dbReference type="SAM" id="Phobius"/>
    </source>
</evidence>
<evidence type="ECO:0000313" key="12">
    <source>
        <dbReference type="EMBL" id="MEQ2578489.1"/>
    </source>
</evidence>
<evidence type="ECO:0000256" key="10">
    <source>
        <dbReference type="SAM" id="SignalP"/>
    </source>
</evidence>
<keyword evidence="5" id="KW-0573">Peptidoglycan synthesis</keyword>
<dbReference type="Gene3D" id="3.40.710.10">
    <property type="entry name" value="DD-peptidase/beta-lactamase superfamily"/>
    <property type="match status" value="1"/>
</dbReference>
<comment type="caution">
    <text evidence="12">The sequence shown here is derived from an EMBL/GenBank/DDBJ whole genome shotgun (WGS) entry which is preliminary data.</text>
</comment>
<comment type="similarity">
    <text evidence="1 7">Belongs to the peptidase S11 family.</text>
</comment>
<dbReference type="GO" id="GO:0004180">
    <property type="term" value="F:carboxypeptidase activity"/>
    <property type="evidence" value="ECO:0007669"/>
    <property type="project" value="UniProtKB-KW"/>
</dbReference>
<sequence length="521" mass="58059">MKFFNRFAVSLLASVLCASTLFAMPVDAKKTTKRRQPTQAELAAAAALQAAIDERYNKEIESNSWENWPAGPQVYAESAIVMEASTGTILYSKAIDEQHYPASITKIMTVLLALENCDMDEEVTFSHNAVYSIDYGSSSIARDEDEVLTVEECLYAIMLESANECANAIAEHISGSTEAFADLMNQRAAELGCTNTHFVNPSGLPNEEHYTSAHDMALITRAAVSHEEFRKISGTSRYVLRATNKKSEELLMNNHHYMISGYKTSKYLDDTVFAGKTGYTEAALNTLVTCATRNGMDLIVVTMKSQGTGEKGVPIYPDTTNLLNYATENFQKVNISENEANFSIGQGQLFDTGTSIFGSTTPMIEMDTDGYVVLPNSVDFSAASPSLEFVDSPDSDVVAVLRYQFDGQTIGSTDLTLAEPAVQDFQFQKTGEEDEEQAQAEAKPSTRLIKINLRILIYIVSSVAALLLLFVLFKKLSKAYHFDMSFLTRWRRKRADRNSFSNANRKRYKSRKRRKKDNWLK</sequence>
<feature type="transmembrane region" description="Helical" evidence="9">
    <location>
        <begin position="455"/>
        <end position="473"/>
    </location>
</feature>
<keyword evidence="12" id="KW-0645">Protease</keyword>
<keyword evidence="12" id="KW-0121">Carboxypeptidase</keyword>
<evidence type="ECO:0000256" key="4">
    <source>
        <dbReference type="ARBA" id="ARBA00022960"/>
    </source>
</evidence>
<reference evidence="12 13" key="1">
    <citation type="submission" date="2024-03" db="EMBL/GenBank/DDBJ databases">
        <title>Human intestinal bacterial collection.</title>
        <authorList>
            <person name="Pauvert C."/>
            <person name="Hitch T.C.A."/>
            <person name="Clavel T."/>
        </authorList>
    </citation>
    <scope>NUCLEOTIDE SEQUENCE [LARGE SCALE GENOMIC DNA]</scope>
    <source>
        <strain evidence="12 13">CLA-AA-H78B</strain>
    </source>
</reference>
<feature type="region of interest" description="Disordered" evidence="8">
    <location>
        <begin position="501"/>
        <end position="521"/>
    </location>
</feature>
<dbReference type="RefSeq" id="WP_349144193.1">
    <property type="nucleotide sequence ID" value="NZ_JBBMFC010000009.1"/>
</dbReference>
<dbReference type="InterPro" id="IPR001967">
    <property type="entry name" value="Peptidase_S11_N"/>
</dbReference>
<keyword evidence="9" id="KW-1133">Transmembrane helix</keyword>
<dbReference type="PANTHER" id="PTHR21581:SF33">
    <property type="entry name" value="D-ALANYL-D-ALANINE CARBOXYPEPTIDASE DACB"/>
    <property type="match status" value="1"/>
</dbReference>
<dbReference type="PRINTS" id="PR00725">
    <property type="entry name" value="DADACBPTASE1"/>
</dbReference>
<evidence type="ECO:0000256" key="1">
    <source>
        <dbReference type="ARBA" id="ARBA00007164"/>
    </source>
</evidence>
<dbReference type="Proteomes" id="UP001470288">
    <property type="component" value="Unassembled WGS sequence"/>
</dbReference>
<evidence type="ECO:0000256" key="6">
    <source>
        <dbReference type="ARBA" id="ARBA00023316"/>
    </source>
</evidence>
<dbReference type="Pfam" id="PF00768">
    <property type="entry name" value="Peptidase_S11"/>
    <property type="match status" value="1"/>
</dbReference>
<feature type="compositionally biased region" description="Basic residues" evidence="8">
    <location>
        <begin position="504"/>
        <end position="521"/>
    </location>
</feature>
<evidence type="ECO:0000256" key="5">
    <source>
        <dbReference type="ARBA" id="ARBA00022984"/>
    </source>
</evidence>
<evidence type="ECO:0000256" key="3">
    <source>
        <dbReference type="ARBA" id="ARBA00022801"/>
    </source>
</evidence>
<keyword evidence="6" id="KW-0961">Cell wall biogenesis/degradation</keyword>
<dbReference type="InterPro" id="IPR018044">
    <property type="entry name" value="Peptidase_S11"/>
</dbReference>
<evidence type="ECO:0000256" key="2">
    <source>
        <dbReference type="ARBA" id="ARBA00022729"/>
    </source>
</evidence>
<dbReference type="InterPro" id="IPR012338">
    <property type="entry name" value="Beta-lactam/transpept-like"/>
</dbReference>